<dbReference type="EMBL" id="CM044708">
    <property type="protein sequence ID" value="KAI5650676.1"/>
    <property type="molecule type" value="Genomic_DNA"/>
</dbReference>
<protein>
    <submittedName>
        <fullName evidence="1">Uncharacterized protein</fullName>
    </submittedName>
</protein>
<organism evidence="1 2">
    <name type="scientific">Catharanthus roseus</name>
    <name type="common">Madagascar periwinkle</name>
    <name type="synonym">Vinca rosea</name>
    <dbReference type="NCBI Taxonomy" id="4058"/>
    <lineage>
        <taxon>Eukaryota</taxon>
        <taxon>Viridiplantae</taxon>
        <taxon>Streptophyta</taxon>
        <taxon>Embryophyta</taxon>
        <taxon>Tracheophyta</taxon>
        <taxon>Spermatophyta</taxon>
        <taxon>Magnoliopsida</taxon>
        <taxon>eudicotyledons</taxon>
        <taxon>Gunneridae</taxon>
        <taxon>Pentapetalae</taxon>
        <taxon>asterids</taxon>
        <taxon>lamiids</taxon>
        <taxon>Gentianales</taxon>
        <taxon>Apocynaceae</taxon>
        <taxon>Rauvolfioideae</taxon>
        <taxon>Vinceae</taxon>
        <taxon>Catharanthinae</taxon>
        <taxon>Catharanthus</taxon>
    </lineage>
</organism>
<name>A0ACB9ZSG3_CATRO</name>
<evidence type="ECO:0000313" key="2">
    <source>
        <dbReference type="Proteomes" id="UP001060085"/>
    </source>
</evidence>
<dbReference type="Proteomes" id="UP001060085">
    <property type="component" value="Linkage Group LG08"/>
</dbReference>
<reference evidence="2" key="1">
    <citation type="journal article" date="2023" name="Nat. Plants">
        <title>Single-cell RNA sequencing provides a high-resolution roadmap for understanding the multicellular compartmentation of specialized metabolism.</title>
        <authorList>
            <person name="Sun S."/>
            <person name="Shen X."/>
            <person name="Li Y."/>
            <person name="Li Y."/>
            <person name="Wang S."/>
            <person name="Li R."/>
            <person name="Zhang H."/>
            <person name="Shen G."/>
            <person name="Guo B."/>
            <person name="Wei J."/>
            <person name="Xu J."/>
            <person name="St-Pierre B."/>
            <person name="Chen S."/>
            <person name="Sun C."/>
        </authorList>
    </citation>
    <scope>NUCLEOTIDE SEQUENCE [LARGE SCALE GENOMIC DNA]</scope>
</reference>
<evidence type="ECO:0000313" key="1">
    <source>
        <dbReference type="EMBL" id="KAI5650676.1"/>
    </source>
</evidence>
<comment type="caution">
    <text evidence="1">The sequence shown here is derived from an EMBL/GenBank/DDBJ whole genome shotgun (WGS) entry which is preliminary data.</text>
</comment>
<keyword evidence="2" id="KW-1185">Reference proteome</keyword>
<proteinExistence type="predicted"/>
<gene>
    <name evidence="1" type="ORF">M9H77_36681</name>
</gene>
<accession>A0ACB9ZSG3</accession>
<sequence length="254" mass="28935">MKQQQCLQSQNSLPVDVAIKIVSCLEVSDVCSLGSCSSFWRDICDSNIVWKSLCKERWPTLDLHSVPSSSQGESLDLDQPKESNSKGWKEFYVEKHGGIKRKMASLGECLSCCPIKVEIYLKALEDMKSMQLAFKDIQMLFLKPEINVLFNLIGLHYCIRHLGVQVDTLKEVISSRRIQERQISVEWCKQGGWMHRFRLPNELHFHCVHLGDLTTPGGEEVLEVLDRGITLEVMRVQICTAVCPNEHGCHLSFD</sequence>